<evidence type="ECO:0000313" key="4">
    <source>
        <dbReference type="EMBL" id="KAA1131359.1"/>
    </source>
</evidence>
<dbReference type="EMBL" id="VSWC01000131">
    <property type="protein sequence ID" value="KAA1081197.1"/>
    <property type="molecule type" value="Genomic_DNA"/>
</dbReference>
<dbReference type="SUPFAM" id="SSF51004">
    <property type="entry name" value="C-terminal (heme d1) domain of cytochrome cd1-nitrite reductase"/>
    <property type="match status" value="1"/>
</dbReference>
<reference evidence="5 6" key="1">
    <citation type="submission" date="2019-05" db="EMBL/GenBank/DDBJ databases">
        <title>Emergence of the Ug99 lineage of the wheat stem rust pathogen through somatic hybridization.</title>
        <authorList>
            <person name="Li F."/>
            <person name="Upadhyaya N.M."/>
            <person name="Sperschneider J."/>
            <person name="Matny O."/>
            <person name="Nguyen-Phuc H."/>
            <person name="Mago R."/>
            <person name="Raley C."/>
            <person name="Miller M.E."/>
            <person name="Silverstein K.A.T."/>
            <person name="Henningsen E."/>
            <person name="Hirsch C.D."/>
            <person name="Visser B."/>
            <person name="Pretorius Z.A."/>
            <person name="Steffenson B.J."/>
            <person name="Schwessinger B."/>
            <person name="Dodds P.N."/>
            <person name="Figueroa M."/>
        </authorList>
    </citation>
    <scope>NUCLEOTIDE SEQUENCE [LARGE SCALE GENOMIC DNA]</scope>
    <source>
        <strain evidence="3">21-0</strain>
        <strain evidence="4 6">Ug99</strain>
    </source>
</reference>
<dbReference type="OrthoDB" id="9972196at2759"/>
<dbReference type="PANTHER" id="PTHR30344">
    <property type="entry name" value="6-PHOSPHOGLUCONOLACTONASE-RELATED"/>
    <property type="match status" value="1"/>
</dbReference>
<dbReference type="AlphaFoldDB" id="A0A5B0MWJ5"/>
<evidence type="ECO:0000313" key="5">
    <source>
        <dbReference type="Proteomes" id="UP000324748"/>
    </source>
</evidence>
<dbReference type="Proteomes" id="UP000325313">
    <property type="component" value="Unassembled WGS sequence"/>
</dbReference>
<evidence type="ECO:0000313" key="6">
    <source>
        <dbReference type="Proteomes" id="UP000325313"/>
    </source>
</evidence>
<gene>
    <name evidence="3" type="ORF">PGT21_031112</name>
    <name evidence="4" type="ORF">PGTUg99_032551</name>
</gene>
<evidence type="ECO:0000256" key="1">
    <source>
        <dbReference type="ARBA" id="ARBA00005564"/>
    </source>
</evidence>
<dbReference type="InterPro" id="IPR015943">
    <property type="entry name" value="WD40/YVTN_repeat-like_dom_sf"/>
</dbReference>
<name>A0A5B0MWJ5_PUCGR</name>
<dbReference type="InterPro" id="IPR019405">
    <property type="entry name" value="Lactonase_7-beta_prop"/>
</dbReference>
<evidence type="ECO:0008006" key="7">
    <source>
        <dbReference type="Google" id="ProtNLM"/>
    </source>
</evidence>
<organism evidence="3 5">
    <name type="scientific">Puccinia graminis f. sp. tritici</name>
    <dbReference type="NCBI Taxonomy" id="56615"/>
    <lineage>
        <taxon>Eukaryota</taxon>
        <taxon>Fungi</taxon>
        <taxon>Dikarya</taxon>
        <taxon>Basidiomycota</taxon>
        <taxon>Pucciniomycotina</taxon>
        <taxon>Pucciniomycetes</taxon>
        <taxon>Pucciniales</taxon>
        <taxon>Pucciniaceae</taxon>
        <taxon>Puccinia</taxon>
    </lineage>
</organism>
<accession>A0A5B0MWJ5</accession>
<sequence length="399" mass="42607">MFSMAIRKTLLLSTLAWFANWCQLSSAAIKLLDTLPQTLQVYIGGETKDLKLFTFDTVQNTFAMIKTIDALGPNASWLDFDQSNKFILSTSAANFEKKEKTGGVFSALIGPDGSLQNINSAPTPEAPVSLEVSPDGKLVAVAAFNGASLTTYRLGDDGKLSLPVQNFTFTGQGPVTARQAAASAHQVKFDPSGKLLLVPDLGSDRIRSFSLDRVGNLKRNSDIAVKAGCGPRHVAFAPPKPAGPLRFYLICELSNELALIELPDARAKAASLIQTITTLPKGADPKTFNAAELLLTPDGKFLYATNRQIDPAGRPDDNTFAIFSRNEATDILTPIGFAPTGGKGPRHCAFTPDKAASFMLVTNRDSNLVTAHRRNETTGALNQVGAAPAQAPSVALFRV</sequence>
<protein>
    <recommendedName>
        <fullName evidence="7">3-carboxymuconate cyclase</fullName>
    </recommendedName>
</protein>
<dbReference type="EMBL" id="VDEP01000104">
    <property type="protein sequence ID" value="KAA1131359.1"/>
    <property type="molecule type" value="Genomic_DNA"/>
</dbReference>
<dbReference type="Gene3D" id="2.130.10.10">
    <property type="entry name" value="YVTN repeat-like/Quinoprotein amine dehydrogenase"/>
    <property type="match status" value="1"/>
</dbReference>
<dbReference type="PANTHER" id="PTHR30344:SF1">
    <property type="entry name" value="6-PHOSPHOGLUCONOLACTONASE"/>
    <property type="match status" value="1"/>
</dbReference>
<keyword evidence="5" id="KW-1185">Reference proteome</keyword>
<dbReference type="InterPro" id="IPR011048">
    <property type="entry name" value="Haem_d1_sf"/>
</dbReference>
<dbReference type="Proteomes" id="UP000324748">
    <property type="component" value="Unassembled WGS sequence"/>
</dbReference>
<feature type="signal peptide" evidence="2">
    <location>
        <begin position="1"/>
        <end position="27"/>
    </location>
</feature>
<dbReference type="GO" id="GO:0017057">
    <property type="term" value="F:6-phosphogluconolactonase activity"/>
    <property type="evidence" value="ECO:0007669"/>
    <property type="project" value="TreeGrafter"/>
</dbReference>
<keyword evidence="2" id="KW-0732">Signal</keyword>
<dbReference type="InterPro" id="IPR050282">
    <property type="entry name" value="Cycloisomerase_2"/>
</dbReference>
<evidence type="ECO:0000256" key="2">
    <source>
        <dbReference type="SAM" id="SignalP"/>
    </source>
</evidence>
<dbReference type="FunFam" id="2.130.10.10:FF:001935">
    <property type="entry name" value="Uncharacterized protein"/>
    <property type="match status" value="1"/>
</dbReference>
<evidence type="ECO:0000313" key="3">
    <source>
        <dbReference type="EMBL" id="KAA1081197.1"/>
    </source>
</evidence>
<proteinExistence type="inferred from homology"/>
<comment type="similarity">
    <text evidence="1">Belongs to the cycloisomerase 2 family.</text>
</comment>
<feature type="chain" id="PRO_5036137303" description="3-carboxymuconate cyclase" evidence="2">
    <location>
        <begin position="28"/>
        <end position="399"/>
    </location>
</feature>
<comment type="caution">
    <text evidence="3">The sequence shown here is derived from an EMBL/GenBank/DDBJ whole genome shotgun (WGS) entry which is preliminary data.</text>
</comment>
<dbReference type="Pfam" id="PF10282">
    <property type="entry name" value="Lactonase"/>
    <property type="match status" value="1"/>
</dbReference>